<dbReference type="EMBL" id="ML769390">
    <property type="protein sequence ID" value="KAE9408585.1"/>
    <property type="molecule type" value="Genomic_DNA"/>
</dbReference>
<gene>
    <name evidence="2" type="ORF">BT96DRAFT_663485</name>
</gene>
<organism evidence="2 3">
    <name type="scientific">Gymnopus androsaceus JB14</name>
    <dbReference type="NCBI Taxonomy" id="1447944"/>
    <lineage>
        <taxon>Eukaryota</taxon>
        <taxon>Fungi</taxon>
        <taxon>Dikarya</taxon>
        <taxon>Basidiomycota</taxon>
        <taxon>Agaricomycotina</taxon>
        <taxon>Agaricomycetes</taxon>
        <taxon>Agaricomycetidae</taxon>
        <taxon>Agaricales</taxon>
        <taxon>Marasmiineae</taxon>
        <taxon>Omphalotaceae</taxon>
        <taxon>Gymnopus</taxon>
    </lineage>
</organism>
<feature type="compositionally biased region" description="Low complexity" evidence="1">
    <location>
        <begin position="119"/>
        <end position="130"/>
    </location>
</feature>
<feature type="compositionally biased region" description="Low complexity" evidence="1">
    <location>
        <begin position="143"/>
        <end position="156"/>
    </location>
</feature>
<dbReference type="AlphaFoldDB" id="A0A6A4IJ70"/>
<reference evidence="2" key="1">
    <citation type="journal article" date="2019" name="Environ. Microbiol.">
        <title>Fungal ecological strategies reflected in gene transcription - a case study of two litter decomposers.</title>
        <authorList>
            <person name="Barbi F."/>
            <person name="Kohler A."/>
            <person name="Barry K."/>
            <person name="Baskaran P."/>
            <person name="Daum C."/>
            <person name="Fauchery L."/>
            <person name="Ihrmark K."/>
            <person name="Kuo A."/>
            <person name="LaButti K."/>
            <person name="Lipzen A."/>
            <person name="Morin E."/>
            <person name="Grigoriev I.V."/>
            <person name="Henrissat B."/>
            <person name="Lindahl B."/>
            <person name="Martin F."/>
        </authorList>
    </citation>
    <scope>NUCLEOTIDE SEQUENCE</scope>
    <source>
        <strain evidence="2">JB14</strain>
    </source>
</reference>
<dbReference type="OrthoDB" id="3215163at2759"/>
<evidence type="ECO:0000313" key="2">
    <source>
        <dbReference type="EMBL" id="KAE9408585.1"/>
    </source>
</evidence>
<evidence type="ECO:0000256" key="1">
    <source>
        <dbReference type="SAM" id="MobiDB-lite"/>
    </source>
</evidence>
<feature type="compositionally biased region" description="Pro residues" evidence="1">
    <location>
        <begin position="176"/>
        <end position="188"/>
    </location>
</feature>
<feature type="compositionally biased region" description="Polar residues" evidence="1">
    <location>
        <begin position="79"/>
        <end position="91"/>
    </location>
</feature>
<keyword evidence="3" id="KW-1185">Reference proteome</keyword>
<feature type="region of interest" description="Disordered" evidence="1">
    <location>
        <begin position="1"/>
        <end position="189"/>
    </location>
</feature>
<name>A0A6A4IJ70_9AGAR</name>
<protein>
    <submittedName>
        <fullName evidence="2">Uncharacterized protein</fullName>
    </submittedName>
</protein>
<sequence length="418" mass="44773">MQNDAGAQSLKRKRVDSGKVLGPDGFTPSKPSSKSGKIAAPSFRSAFETTTTKKPTKAATKPSENRPTSSALPKPAGFTDSQLHLSQQEPSRASALAHSISGKKLVPNLNGSSTGEAVSDVSSSKLGSSSRLKFPAVPPRPDTPSTKPPSKSLLKSLPPPRLPPPKPAVGKKVLPPQRPLQPPKPPAKPLRTIATTRVARATDLSTENGTAELASIFLQDPDLGSLETSELRSGLDLSPQKAYSSGKGPKFVRNGMAAHAAALFAHANTSLALWAKESSTMARLPKADLRLRVVKIIHRPSQEAHASSMTGLALCRTHHNEPLFSGTRPSAEFPVPDSQTDPHSAMVLVHFSFAVRPSPSSTPIRNAADFKEEVEFWIWKPWRTVVLDPSQIHSLRQEVGSGELESIALFCNRFGRHG</sequence>
<feature type="compositionally biased region" description="Pro residues" evidence="1">
    <location>
        <begin position="157"/>
        <end position="167"/>
    </location>
</feature>
<accession>A0A6A4IJ70</accession>
<evidence type="ECO:0000313" key="3">
    <source>
        <dbReference type="Proteomes" id="UP000799118"/>
    </source>
</evidence>
<proteinExistence type="predicted"/>
<dbReference type="Proteomes" id="UP000799118">
    <property type="component" value="Unassembled WGS sequence"/>
</dbReference>
<feature type="compositionally biased region" description="Low complexity" evidence="1">
    <location>
        <begin position="49"/>
        <end position="62"/>
    </location>
</feature>